<keyword evidence="3" id="KW-1134">Transmembrane beta strand</keyword>
<evidence type="ECO:0000256" key="1">
    <source>
        <dbReference type="ARBA" id="ARBA00004571"/>
    </source>
</evidence>
<gene>
    <name evidence="9" type="ORF">HBA54_06470</name>
</gene>
<keyword evidence="9" id="KW-0675">Receptor</keyword>
<dbReference type="PANTHER" id="PTHR35093:SF3">
    <property type="entry name" value="LONG-CHAIN FATTY ACID TRANSPORT PROTEIN"/>
    <property type="match status" value="1"/>
</dbReference>
<reference evidence="9" key="1">
    <citation type="submission" date="2020-03" db="EMBL/GenBank/DDBJ databases">
        <title>Genome of Pelagibius litoralis DSM 21314T.</title>
        <authorList>
            <person name="Wang G."/>
        </authorList>
    </citation>
    <scope>NUCLEOTIDE SEQUENCE</scope>
    <source>
        <strain evidence="9">DSM 21314</strain>
    </source>
</reference>
<evidence type="ECO:0000256" key="3">
    <source>
        <dbReference type="ARBA" id="ARBA00022452"/>
    </source>
</evidence>
<comment type="similarity">
    <text evidence="2">Belongs to the OmpP1/FadL family.</text>
</comment>
<accession>A0A967C7X3</accession>
<evidence type="ECO:0000256" key="5">
    <source>
        <dbReference type="ARBA" id="ARBA00022729"/>
    </source>
</evidence>
<evidence type="ECO:0000256" key="6">
    <source>
        <dbReference type="ARBA" id="ARBA00023136"/>
    </source>
</evidence>
<dbReference type="EMBL" id="JAAQPH010000004">
    <property type="protein sequence ID" value="NIA68232.1"/>
    <property type="molecule type" value="Genomic_DNA"/>
</dbReference>
<proteinExistence type="inferred from homology"/>
<dbReference type="PANTHER" id="PTHR35093">
    <property type="entry name" value="OUTER MEMBRANE PROTEIN NMB0088-RELATED"/>
    <property type="match status" value="1"/>
</dbReference>
<feature type="chain" id="PRO_5037960638" evidence="8">
    <location>
        <begin position="30"/>
        <end position="457"/>
    </location>
</feature>
<dbReference type="AlphaFoldDB" id="A0A967C7X3"/>
<comment type="subcellular location">
    <subcellularLocation>
        <location evidence="1">Cell outer membrane</location>
        <topology evidence="1">Multi-pass membrane protein</topology>
    </subcellularLocation>
</comment>
<dbReference type="SUPFAM" id="SSF56935">
    <property type="entry name" value="Porins"/>
    <property type="match status" value="1"/>
</dbReference>
<name>A0A967C7X3_9PROT</name>
<dbReference type="GO" id="GO:0009279">
    <property type="term" value="C:cell outer membrane"/>
    <property type="evidence" value="ECO:0007669"/>
    <property type="project" value="UniProtKB-SubCell"/>
</dbReference>
<evidence type="ECO:0000313" key="10">
    <source>
        <dbReference type="Proteomes" id="UP000761264"/>
    </source>
</evidence>
<evidence type="ECO:0000313" key="9">
    <source>
        <dbReference type="EMBL" id="NIA68232.1"/>
    </source>
</evidence>
<dbReference type="Pfam" id="PF03349">
    <property type="entry name" value="Toluene_X"/>
    <property type="match status" value="1"/>
</dbReference>
<evidence type="ECO:0000256" key="7">
    <source>
        <dbReference type="ARBA" id="ARBA00023237"/>
    </source>
</evidence>
<keyword evidence="10" id="KW-1185">Reference proteome</keyword>
<keyword evidence="5 8" id="KW-0732">Signal</keyword>
<dbReference type="RefSeq" id="WP_167222614.1">
    <property type="nucleotide sequence ID" value="NZ_JAAQPH010000004.1"/>
</dbReference>
<comment type="caution">
    <text evidence="9">The sequence shown here is derived from an EMBL/GenBank/DDBJ whole genome shotgun (WGS) entry which is preliminary data.</text>
</comment>
<organism evidence="9 10">
    <name type="scientific">Pelagibius litoralis</name>
    <dbReference type="NCBI Taxonomy" id="374515"/>
    <lineage>
        <taxon>Bacteria</taxon>
        <taxon>Pseudomonadati</taxon>
        <taxon>Pseudomonadota</taxon>
        <taxon>Alphaproteobacteria</taxon>
        <taxon>Rhodospirillales</taxon>
        <taxon>Rhodovibrionaceae</taxon>
        <taxon>Pelagibius</taxon>
    </lineage>
</organism>
<feature type="signal peptide" evidence="8">
    <location>
        <begin position="1"/>
        <end position="29"/>
    </location>
</feature>
<keyword evidence="6" id="KW-0472">Membrane</keyword>
<sequence length="457" mass="48810">MGRSQARLRQLFIFSGLAAATLSPAVSWAAGFAIKEQSGSSQGHSFASASTGIEDISTMFFNPSLMAFHEGNQFVAVGSFVIPQSEFENGSGNFTPLVGGGAIGNGTGFTGLDDIGKDALVPATYAMISPAENVRLGLAVTSPFGLVTSNPEGWVGRYHALDSRLTTLNISPTAAFKVNDYLAVGVGFVAQYANAKLTNAIDFGSIGGNPLLPLGGTPGAEDGRARLRADDWGFGFTLGLTVTPMEGTRIGLGYRSQIAQTLEGDADFDLGSGVGNTVSAVTGQFVSSDAQASVTLPEQVTIGLHQDITDELAIMAEVQWTHWSRFQELRIEFDNPSQADNVTLESWENAWFFALGGTYKPTPDWTFKLGVAFDQSPVPDSTRTPRIPDQDRYWISGGVSYDPYEWLSVSLGYTHIFLPDADIDLGLEDSNNTFRGSLEGTYEASIDIIALQGKITF</sequence>
<keyword evidence="7" id="KW-0998">Cell outer membrane</keyword>
<dbReference type="Gene3D" id="2.40.160.60">
    <property type="entry name" value="Outer membrane protein transport protein (OMPP1/FadL/TodX)"/>
    <property type="match status" value="1"/>
</dbReference>
<evidence type="ECO:0000256" key="4">
    <source>
        <dbReference type="ARBA" id="ARBA00022692"/>
    </source>
</evidence>
<dbReference type="GO" id="GO:0015483">
    <property type="term" value="F:long-chain fatty acid transporting porin activity"/>
    <property type="evidence" value="ECO:0007669"/>
    <property type="project" value="TreeGrafter"/>
</dbReference>
<evidence type="ECO:0000256" key="8">
    <source>
        <dbReference type="SAM" id="SignalP"/>
    </source>
</evidence>
<dbReference type="InterPro" id="IPR005017">
    <property type="entry name" value="OMPP1/FadL/TodX"/>
</dbReference>
<keyword evidence="4" id="KW-0812">Transmembrane</keyword>
<dbReference type="Proteomes" id="UP000761264">
    <property type="component" value="Unassembled WGS sequence"/>
</dbReference>
<protein>
    <submittedName>
        <fullName evidence="9">TonB-dependent receptor</fullName>
    </submittedName>
</protein>
<evidence type="ECO:0000256" key="2">
    <source>
        <dbReference type="ARBA" id="ARBA00008163"/>
    </source>
</evidence>